<dbReference type="AlphaFoldDB" id="A0A5J5IQH9"/>
<dbReference type="Proteomes" id="UP000327039">
    <property type="component" value="Unassembled WGS sequence"/>
</dbReference>
<feature type="transmembrane region" description="Helical" evidence="7">
    <location>
        <begin position="222"/>
        <end position="247"/>
    </location>
</feature>
<keyword evidence="5 7" id="KW-1133">Transmembrane helix</keyword>
<feature type="transmembrane region" description="Helical" evidence="7">
    <location>
        <begin position="48"/>
        <end position="74"/>
    </location>
</feature>
<keyword evidence="3" id="KW-1003">Cell membrane</keyword>
<dbReference type="GO" id="GO:0005886">
    <property type="term" value="C:plasma membrane"/>
    <property type="evidence" value="ECO:0007669"/>
    <property type="project" value="UniProtKB-SubCell"/>
</dbReference>
<keyword evidence="6 7" id="KW-0472">Membrane</keyword>
<sequence length="316" mass="33873">MTTALHSVRTETEAIIVSPRRRRRRRRGDPSERFETALGWTAGRRSSVVLRIALALIVLYVFAGPVLTVIAGAFDLNSDPTRLTLIPTNPSLKNFEVASERGIWGFFGNSIVIAGGGLLLQTFVAVTAGYALARHRFRGQALVFALFLATMMLPEELVAVPLAVVLGDVPLTGISLRGTVWAVILPVAASAFSILVMTAFMRDIPDEIEEAARIDGAGEIRMLFQIVLPLCKPALGVVTIFGFIGIWDQYLLPLVAANSTSDYMITVALTSLRADVQVGTGVLLAGAFLALVPSLIVYLLLQNSLVKGITTGAVKG</sequence>
<keyword evidence="2 7" id="KW-0813">Transport</keyword>
<dbReference type="GO" id="GO:0055085">
    <property type="term" value="P:transmembrane transport"/>
    <property type="evidence" value="ECO:0007669"/>
    <property type="project" value="InterPro"/>
</dbReference>
<evidence type="ECO:0000256" key="5">
    <source>
        <dbReference type="ARBA" id="ARBA00022989"/>
    </source>
</evidence>
<evidence type="ECO:0000313" key="10">
    <source>
        <dbReference type="Proteomes" id="UP000327039"/>
    </source>
</evidence>
<organism evidence="9 10">
    <name type="scientific">Microbacterium radiodurans</name>
    <dbReference type="NCBI Taxonomy" id="661398"/>
    <lineage>
        <taxon>Bacteria</taxon>
        <taxon>Bacillati</taxon>
        <taxon>Actinomycetota</taxon>
        <taxon>Actinomycetes</taxon>
        <taxon>Micrococcales</taxon>
        <taxon>Microbacteriaceae</taxon>
        <taxon>Microbacterium</taxon>
    </lineage>
</organism>
<accession>A0A5J5IQH9</accession>
<dbReference type="PANTHER" id="PTHR43744">
    <property type="entry name" value="ABC TRANSPORTER PERMEASE PROTEIN MG189-RELATED-RELATED"/>
    <property type="match status" value="1"/>
</dbReference>
<comment type="similarity">
    <text evidence="7">Belongs to the binding-protein-dependent transport system permease family.</text>
</comment>
<dbReference type="Gene3D" id="1.10.3720.10">
    <property type="entry name" value="MetI-like"/>
    <property type="match status" value="1"/>
</dbReference>
<dbReference type="InterPro" id="IPR035906">
    <property type="entry name" value="MetI-like_sf"/>
</dbReference>
<feature type="transmembrane region" description="Helical" evidence="7">
    <location>
        <begin position="178"/>
        <end position="201"/>
    </location>
</feature>
<reference evidence="10" key="1">
    <citation type="submission" date="2019-09" db="EMBL/GenBank/DDBJ databases">
        <title>Mumia zhuanghuii sp. nov. isolated from the intestinal contents of plateau pika (Ochotona curzoniae) in the Qinghai-Tibet plateau of China.</title>
        <authorList>
            <person name="Tian Z."/>
        </authorList>
    </citation>
    <scope>NUCLEOTIDE SEQUENCE [LARGE SCALE GENOMIC DNA]</scope>
    <source>
        <strain evidence="10">DSM 25564</strain>
    </source>
</reference>
<feature type="transmembrane region" description="Helical" evidence="7">
    <location>
        <begin position="281"/>
        <end position="301"/>
    </location>
</feature>
<evidence type="ECO:0000256" key="2">
    <source>
        <dbReference type="ARBA" id="ARBA00022448"/>
    </source>
</evidence>
<evidence type="ECO:0000259" key="8">
    <source>
        <dbReference type="PROSITE" id="PS50928"/>
    </source>
</evidence>
<keyword evidence="10" id="KW-1185">Reference proteome</keyword>
<evidence type="ECO:0000256" key="1">
    <source>
        <dbReference type="ARBA" id="ARBA00004651"/>
    </source>
</evidence>
<comment type="caution">
    <text evidence="9">The sequence shown here is derived from an EMBL/GenBank/DDBJ whole genome shotgun (WGS) entry which is preliminary data.</text>
</comment>
<dbReference type="EMBL" id="VYRZ01000002">
    <property type="protein sequence ID" value="KAA9086866.1"/>
    <property type="molecule type" value="Genomic_DNA"/>
</dbReference>
<dbReference type="Pfam" id="PF00528">
    <property type="entry name" value="BPD_transp_1"/>
    <property type="match status" value="1"/>
</dbReference>
<dbReference type="PANTHER" id="PTHR43744:SF3">
    <property type="entry name" value="LACTOSE TRANSPORT SYSTEM PERMEASE PROTEIN LACG"/>
    <property type="match status" value="1"/>
</dbReference>
<name>A0A5J5IQH9_9MICO</name>
<protein>
    <submittedName>
        <fullName evidence="9">Carbohydrate ABC transporter permease</fullName>
    </submittedName>
</protein>
<evidence type="ECO:0000256" key="7">
    <source>
        <dbReference type="RuleBase" id="RU363032"/>
    </source>
</evidence>
<feature type="transmembrane region" description="Helical" evidence="7">
    <location>
        <begin position="142"/>
        <end position="166"/>
    </location>
</feature>
<feature type="transmembrane region" description="Helical" evidence="7">
    <location>
        <begin position="103"/>
        <end position="130"/>
    </location>
</feature>
<dbReference type="InterPro" id="IPR000515">
    <property type="entry name" value="MetI-like"/>
</dbReference>
<comment type="subcellular location">
    <subcellularLocation>
        <location evidence="1 7">Cell membrane</location>
        <topology evidence="1 7">Multi-pass membrane protein</topology>
    </subcellularLocation>
</comment>
<proteinExistence type="inferred from homology"/>
<evidence type="ECO:0000256" key="3">
    <source>
        <dbReference type="ARBA" id="ARBA00022475"/>
    </source>
</evidence>
<gene>
    <name evidence="9" type="ORF">F6B42_07715</name>
</gene>
<dbReference type="RefSeq" id="WP_150419035.1">
    <property type="nucleotide sequence ID" value="NZ_VYRZ01000002.1"/>
</dbReference>
<dbReference type="CDD" id="cd06261">
    <property type="entry name" value="TM_PBP2"/>
    <property type="match status" value="1"/>
</dbReference>
<dbReference type="OrthoDB" id="9794684at2"/>
<dbReference type="PROSITE" id="PS50928">
    <property type="entry name" value="ABC_TM1"/>
    <property type="match status" value="1"/>
</dbReference>
<evidence type="ECO:0000256" key="6">
    <source>
        <dbReference type="ARBA" id="ARBA00023136"/>
    </source>
</evidence>
<feature type="domain" description="ABC transmembrane type-1" evidence="8">
    <location>
        <begin position="107"/>
        <end position="301"/>
    </location>
</feature>
<dbReference type="SUPFAM" id="SSF161098">
    <property type="entry name" value="MetI-like"/>
    <property type="match status" value="1"/>
</dbReference>
<evidence type="ECO:0000256" key="4">
    <source>
        <dbReference type="ARBA" id="ARBA00022692"/>
    </source>
</evidence>
<keyword evidence="4 7" id="KW-0812">Transmembrane</keyword>
<evidence type="ECO:0000313" key="9">
    <source>
        <dbReference type="EMBL" id="KAA9086866.1"/>
    </source>
</evidence>